<evidence type="ECO:0000313" key="6">
    <source>
        <dbReference type="EMBL" id="MEL1265848.1"/>
    </source>
</evidence>
<keyword evidence="4 5" id="KW-0472">Membrane</keyword>
<dbReference type="NCBIfam" id="TIGR00945">
    <property type="entry name" value="tatC"/>
    <property type="match status" value="1"/>
</dbReference>
<dbReference type="EMBL" id="JBBWWT010000009">
    <property type="protein sequence ID" value="MEL1265848.1"/>
    <property type="molecule type" value="Genomic_DNA"/>
</dbReference>
<organism evidence="6 7">
    <name type="scientific">Pseudoxanthomonas putridarboris</name>
    <dbReference type="NCBI Taxonomy" id="752605"/>
    <lineage>
        <taxon>Bacteria</taxon>
        <taxon>Pseudomonadati</taxon>
        <taxon>Pseudomonadota</taxon>
        <taxon>Gammaproteobacteria</taxon>
        <taxon>Lysobacterales</taxon>
        <taxon>Lysobacteraceae</taxon>
        <taxon>Pseudoxanthomonas</taxon>
    </lineage>
</organism>
<gene>
    <name evidence="5 6" type="primary">tatC</name>
    <name evidence="6" type="ORF">AAD027_15945</name>
</gene>
<dbReference type="InterPro" id="IPR002033">
    <property type="entry name" value="TatC"/>
</dbReference>
<dbReference type="RefSeq" id="WP_341727021.1">
    <property type="nucleotide sequence ID" value="NZ_JBBWWT010000009.1"/>
</dbReference>
<comment type="subunit">
    <text evidence="5">The Tat system comprises two distinct complexes: a TatABC complex, containing multiple copies of TatA, TatB and TatC subunits, and a separate TatA complex, containing only TatA subunits. Substrates initially bind to the TatABC complex, which probably triggers association of the separate TatA complex to form the active translocon.</text>
</comment>
<evidence type="ECO:0000256" key="4">
    <source>
        <dbReference type="ARBA" id="ARBA00023136"/>
    </source>
</evidence>
<evidence type="ECO:0000256" key="1">
    <source>
        <dbReference type="ARBA" id="ARBA00004141"/>
    </source>
</evidence>
<sequence>MNREAPEQEAESSLLEHLIELRTRLVRGLMGVGAMLLVLLPFVRPLYDRLALPLVSQLPAGQIAPMIASDPTSGFFAPIKLAFFAALFLSSPWLLYQAWSFVAPGLYKHEKRLAVPLLVSAIVLFYAGCAFAYFLVLPGVFHALTVFTPDIVTIAPDPAKYLDFVMVIFLAFGVSFELPVALVIMVLLGWVTPRQLREARGYAVVGVFVIAALITPPDVVSQLMLAIPMCLLYEAGILVAGWLKKPGENENESPDPR</sequence>
<feature type="transmembrane region" description="Helical" evidence="5">
    <location>
        <begin position="25"/>
        <end position="43"/>
    </location>
</feature>
<keyword evidence="5" id="KW-0653">Protein transport</keyword>
<keyword evidence="3 5" id="KW-1133">Transmembrane helix</keyword>
<comment type="function">
    <text evidence="5">Part of the twin-arginine translocation (Tat) system that transports large folded proteins containing a characteristic twin-arginine motif in their signal peptide across membranes. Together with TatB, TatC is part of a receptor directly interacting with Tat signal peptides.</text>
</comment>
<dbReference type="PANTHER" id="PTHR30371">
    <property type="entry name" value="SEC-INDEPENDENT PROTEIN TRANSLOCASE PROTEIN TATC"/>
    <property type="match status" value="1"/>
</dbReference>
<reference evidence="6 7" key="1">
    <citation type="submission" date="2024-04" db="EMBL/GenBank/DDBJ databases">
        <title>Draft genome sequence of Pseudoxanthomonas putridarboris WD12.</title>
        <authorList>
            <person name="Oh J."/>
        </authorList>
    </citation>
    <scope>NUCLEOTIDE SEQUENCE [LARGE SCALE GENOMIC DNA]</scope>
    <source>
        <strain evidence="6 7">WD12</strain>
    </source>
</reference>
<evidence type="ECO:0000256" key="2">
    <source>
        <dbReference type="ARBA" id="ARBA00022692"/>
    </source>
</evidence>
<keyword evidence="5" id="KW-1003">Cell membrane</keyword>
<protein>
    <recommendedName>
        <fullName evidence="5">Sec-independent protein translocase protein TatC</fullName>
    </recommendedName>
</protein>
<keyword evidence="7" id="KW-1185">Reference proteome</keyword>
<dbReference type="HAMAP" id="MF_00902">
    <property type="entry name" value="TatC"/>
    <property type="match status" value="1"/>
</dbReference>
<dbReference type="PANTHER" id="PTHR30371:SF0">
    <property type="entry name" value="SEC-INDEPENDENT PROTEIN TRANSLOCASE PROTEIN TATC, CHLOROPLASTIC-RELATED"/>
    <property type="match status" value="1"/>
</dbReference>
<dbReference type="Pfam" id="PF00902">
    <property type="entry name" value="TatC"/>
    <property type="match status" value="1"/>
</dbReference>
<comment type="subcellular location">
    <subcellularLocation>
        <location evidence="5">Cell membrane</location>
        <topology evidence="5">Multi-pass membrane protein</topology>
    </subcellularLocation>
    <subcellularLocation>
        <location evidence="1">Membrane</location>
        <topology evidence="1">Multi-pass membrane protein</topology>
    </subcellularLocation>
</comment>
<evidence type="ECO:0000256" key="5">
    <source>
        <dbReference type="HAMAP-Rule" id="MF_00902"/>
    </source>
</evidence>
<dbReference type="Proteomes" id="UP001459204">
    <property type="component" value="Unassembled WGS sequence"/>
</dbReference>
<dbReference type="PROSITE" id="PS01218">
    <property type="entry name" value="TATC"/>
    <property type="match status" value="1"/>
</dbReference>
<proteinExistence type="inferred from homology"/>
<name>A0ABU9J566_9GAMM</name>
<dbReference type="PRINTS" id="PR01840">
    <property type="entry name" value="TATCFAMILY"/>
</dbReference>
<feature type="transmembrane region" description="Helical" evidence="5">
    <location>
        <begin position="75"/>
        <end position="96"/>
    </location>
</feature>
<feature type="transmembrane region" description="Helical" evidence="5">
    <location>
        <begin position="164"/>
        <end position="187"/>
    </location>
</feature>
<keyword evidence="5" id="KW-0811">Translocation</keyword>
<evidence type="ECO:0000256" key="3">
    <source>
        <dbReference type="ARBA" id="ARBA00022989"/>
    </source>
</evidence>
<dbReference type="InterPro" id="IPR019820">
    <property type="entry name" value="Sec-indep_translocase_CS"/>
</dbReference>
<feature type="transmembrane region" description="Helical" evidence="5">
    <location>
        <begin position="117"/>
        <end position="144"/>
    </location>
</feature>
<comment type="caution">
    <text evidence="6">The sequence shown here is derived from an EMBL/GenBank/DDBJ whole genome shotgun (WGS) entry which is preliminary data.</text>
</comment>
<comment type="similarity">
    <text evidence="5">Belongs to the TatC family.</text>
</comment>
<feature type="transmembrane region" description="Helical" evidence="5">
    <location>
        <begin position="223"/>
        <end position="243"/>
    </location>
</feature>
<evidence type="ECO:0000313" key="7">
    <source>
        <dbReference type="Proteomes" id="UP001459204"/>
    </source>
</evidence>
<feature type="transmembrane region" description="Helical" evidence="5">
    <location>
        <begin position="199"/>
        <end position="217"/>
    </location>
</feature>
<keyword evidence="5" id="KW-0813">Transport</keyword>
<accession>A0ABU9J566</accession>
<keyword evidence="2 5" id="KW-0812">Transmembrane</keyword>